<evidence type="ECO:0000313" key="2">
    <source>
        <dbReference type="Proteomes" id="UP001219518"/>
    </source>
</evidence>
<comment type="caution">
    <text evidence="1">The sequence shown here is derived from an EMBL/GenBank/DDBJ whole genome shotgun (WGS) entry which is preliminary data.</text>
</comment>
<protein>
    <submittedName>
        <fullName evidence="1">COX assembly mitochondrial protein-like protein</fullName>
    </submittedName>
</protein>
<sequence length="176" mass="20513">MRFNYKTKLQQMFETMEREGEPDDEYLNQVELKIILPRACQNRVESVHCRAEIDALKACREKYGFVLSPLCFLRTIDRGICLLRNRDSPDLKDDCTELYLALRSHYRKTKDPETLRRMKAMIPGVSVSKCEEKALIVMVEAWLRCSDLHTCGTPKSTYISFASSAIPYQRVHRISE</sequence>
<dbReference type="EMBL" id="JAHWGI010001436">
    <property type="protein sequence ID" value="KAK3932479.1"/>
    <property type="molecule type" value="Genomic_DNA"/>
</dbReference>
<accession>A0AAE1LVZ6</accession>
<keyword evidence="2" id="KW-1185">Reference proteome</keyword>
<organism evidence="1 2">
    <name type="scientific">Frankliniella fusca</name>
    <dbReference type="NCBI Taxonomy" id="407009"/>
    <lineage>
        <taxon>Eukaryota</taxon>
        <taxon>Metazoa</taxon>
        <taxon>Ecdysozoa</taxon>
        <taxon>Arthropoda</taxon>
        <taxon>Hexapoda</taxon>
        <taxon>Insecta</taxon>
        <taxon>Pterygota</taxon>
        <taxon>Neoptera</taxon>
        <taxon>Paraneoptera</taxon>
        <taxon>Thysanoptera</taxon>
        <taxon>Terebrantia</taxon>
        <taxon>Thripoidea</taxon>
        <taxon>Thripidae</taxon>
        <taxon>Frankliniella</taxon>
    </lineage>
</organism>
<gene>
    <name evidence="1" type="ORF">KUF71_012656</name>
</gene>
<dbReference type="Proteomes" id="UP001219518">
    <property type="component" value="Unassembled WGS sequence"/>
</dbReference>
<proteinExistence type="predicted"/>
<dbReference type="AlphaFoldDB" id="A0AAE1LVZ6"/>
<name>A0AAE1LVZ6_9NEOP</name>
<reference evidence="1" key="2">
    <citation type="journal article" date="2023" name="BMC Genomics">
        <title>Pest status, molecular evolution, and epigenetic factors derived from the genome assembly of Frankliniella fusca, a thysanopteran phytovirus vector.</title>
        <authorList>
            <person name="Catto M.A."/>
            <person name="Labadie P.E."/>
            <person name="Jacobson A.L."/>
            <person name="Kennedy G.G."/>
            <person name="Srinivasan R."/>
            <person name="Hunt B.G."/>
        </authorList>
    </citation>
    <scope>NUCLEOTIDE SEQUENCE</scope>
    <source>
        <strain evidence="1">PL_HMW_Pooled</strain>
    </source>
</reference>
<reference evidence="1" key="1">
    <citation type="submission" date="2021-07" db="EMBL/GenBank/DDBJ databases">
        <authorList>
            <person name="Catto M.A."/>
            <person name="Jacobson A."/>
            <person name="Kennedy G."/>
            <person name="Labadie P."/>
            <person name="Hunt B.G."/>
            <person name="Srinivasan R."/>
        </authorList>
    </citation>
    <scope>NUCLEOTIDE SEQUENCE</scope>
    <source>
        <strain evidence="1">PL_HMW_Pooled</strain>
        <tissue evidence="1">Head</tissue>
    </source>
</reference>
<evidence type="ECO:0000313" key="1">
    <source>
        <dbReference type="EMBL" id="KAK3932479.1"/>
    </source>
</evidence>